<evidence type="ECO:0000259" key="2">
    <source>
        <dbReference type="PROSITE" id="PS50966"/>
    </source>
</evidence>
<keyword evidence="4" id="KW-1185">Reference proteome</keyword>
<keyword evidence="1" id="KW-0479">Metal-binding</keyword>
<evidence type="ECO:0000256" key="1">
    <source>
        <dbReference type="PROSITE-ProRule" id="PRU00325"/>
    </source>
</evidence>
<dbReference type="EMBL" id="LLXI01001082">
    <property type="protein sequence ID" value="PKY51799.1"/>
    <property type="molecule type" value="Genomic_DNA"/>
</dbReference>
<protein>
    <recommendedName>
        <fullName evidence="2">SWIM-type domain-containing protein</fullName>
    </recommendedName>
</protein>
<dbReference type="VEuPathDB" id="FungiDB:RhiirFUN_010685"/>
<organism evidence="3 4">
    <name type="scientific">Rhizophagus irregularis</name>
    <dbReference type="NCBI Taxonomy" id="588596"/>
    <lineage>
        <taxon>Eukaryota</taxon>
        <taxon>Fungi</taxon>
        <taxon>Fungi incertae sedis</taxon>
        <taxon>Mucoromycota</taxon>
        <taxon>Glomeromycotina</taxon>
        <taxon>Glomeromycetes</taxon>
        <taxon>Glomerales</taxon>
        <taxon>Glomeraceae</taxon>
        <taxon>Rhizophagus</taxon>
    </lineage>
</organism>
<dbReference type="InterPro" id="IPR007527">
    <property type="entry name" value="Znf_SWIM"/>
</dbReference>
<sequence>MSELFSPSSFNINNINIPEEFGLSRELFFFDNPESIEEYEQDRFEQSNSDNDNNSHESIDENINIYENQNQPPDSPVVQLLMSNVKLSLDTNLMFENWEEVELFVDIYSEQQGFENKKVRTEKDKDGQIRKRRFDCEHSGKYKPKKIAIIENQRNSTSKKTECGFRVNFSYTRAKGFISITNYVESHNGHDLNPKFVDFYSKYRKMTDEMMKQIRLFTKCNLDMAQQRSMLKELFPNRTILAQDLSNAIQRVKYEYANTENDVWKQLKEQYPTACDYLTRALEPSQKSWARCYTATTFVAGVQSTQRVEGYNSVIKRVVNGNTTLWQLAQYLNERISIEMQKIEYQEFKDSNALVGLPNLATQLFPRIDQMIKTYLTPELLSLQRAQMNQATLYYCRQLAINEIYIAKHQEAGEFGIDFIENYSESRQMELNVLIAQCGIDLVTSVWEIKRYNTTKINYIILLNNRTHMCTCMTLITMGIYCRHFFQVMLHTTEAFFYIKLIPIRWFKDNYMQMDPNIVAANEPFITTQGDHVAETNYMTNGIVFQIRGDLNNDEEKVKTKARRIRDLYGKISSVFKEALKKAIDDEDFSLYNTINQWIIKKELTRQQEGETSIQLHSVNDLDSTEDILPPEYKRHKGRIAHKRIKSSIEGNKRNAALSDKTNTIAGASLENSHENRESKTLRRCKNCHGIGHYAKTCTAG</sequence>
<dbReference type="PROSITE" id="PS50966">
    <property type="entry name" value="ZF_SWIM"/>
    <property type="match status" value="1"/>
</dbReference>
<dbReference type="Proteomes" id="UP000234323">
    <property type="component" value="Unassembled WGS sequence"/>
</dbReference>
<reference evidence="3 4" key="1">
    <citation type="submission" date="2015-10" db="EMBL/GenBank/DDBJ databases">
        <title>Genome analyses suggest a sexual origin of heterokaryosis in a supposedly ancient asexual fungus.</title>
        <authorList>
            <person name="Ropars J."/>
            <person name="Sedzielewska K."/>
            <person name="Noel J."/>
            <person name="Charron P."/>
            <person name="Farinelli L."/>
            <person name="Marton T."/>
            <person name="Kruger M."/>
            <person name="Pelin A."/>
            <person name="Brachmann A."/>
            <person name="Corradi N."/>
        </authorList>
    </citation>
    <scope>NUCLEOTIDE SEQUENCE [LARGE SCALE GENOMIC DNA]</scope>
    <source>
        <strain evidence="3 4">A4</strain>
    </source>
</reference>
<dbReference type="VEuPathDB" id="FungiDB:RhiirFUN_001059"/>
<keyword evidence="1" id="KW-0863">Zinc-finger</keyword>
<keyword evidence="1" id="KW-0862">Zinc</keyword>
<dbReference type="PANTHER" id="PTHR47718">
    <property type="entry name" value="OS01G0519700 PROTEIN"/>
    <property type="match status" value="1"/>
</dbReference>
<dbReference type="VEuPathDB" id="FungiDB:FUN_002349"/>
<evidence type="ECO:0000313" key="4">
    <source>
        <dbReference type="Proteomes" id="UP000234323"/>
    </source>
</evidence>
<dbReference type="VEuPathDB" id="FungiDB:FUN_014134"/>
<feature type="domain" description="SWIM-type" evidence="2">
    <location>
        <begin position="459"/>
        <end position="493"/>
    </location>
</feature>
<dbReference type="GO" id="GO:0008270">
    <property type="term" value="F:zinc ion binding"/>
    <property type="evidence" value="ECO:0007669"/>
    <property type="project" value="UniProtKB-KW"/>
</dbReference>
<dbReference type="VEuPathDB" id="FungiDB:RhiirA1_393982"/>
<dbReference type="AlphaFoldDB" id="A0A2I1GYU7"/>
<name>A0A2I1GYU7_9GLOM</name>
<comment type="caution">
    <text evidence="3">The sequence shown here is derived from an EMBL/GenBank/DDBJ whole genome shotgun (WGS) entry which is preliminary data.</text>
</comment>
<proteinExistence type="predicted"/>
<evidence type="ECO:0000313" key="3">
    <source>
        <dbReference type="EMBL" id="PKY51799.1"/>
    </source>
</evidence>
<gene>
    <name evidence="3" type="ORF">RhiirA4_494700</name>
</gene>
<accession>A0A2I1GYU7</accession>
<dbReference type="VEuPathDB" id="FungiDB:RhiirA1_464736"/>